<evidence type="ECO:0000256" key="1">
    <source>
        <dbReference type="SAM" id="MobiDB-lite"/>
    </source>
</evidence>
<keyword evidence="3" id="KW-1185">Reference proteome</keyword>
<dbReference type="AlphaFoldDB" id="A0AAQ3JQ28"/>
<accession>A0AAQ3JQ28</accession>
<gene>
    <name evidence="2" type="ORF">Cni_G02830</name>
</gene>
<dbReference type="Proteomes" id="UP001327560">
    <property type="component" value="Chromosome 1"/>
</dbReference>
<evidence type="ECO:0000313" key="2">
    <source>
        <dbReference type="EMBL" id="WOK94128.1"/>
    </source>
</evidence>
<protein>
    <submittedName>
        <fullName evidence="2">Uncharacterized protein</fullName>
    </submittedName>
</protein>
<proteinExistence type="predicted"/>
<name>A0AAQ3JQ28_9LILI</name>
<feature type="compositionally biased region" description="Polar residues" evidence="1">
    <location>
        <begin position="105"/>
        <end position="114"/>
    </location>
</feature>
<feature type="region of interest" description="Disordered" evidence="1">
    <location>
        <begin position="94"/>
        <end position="114"/>
    </location>
</feature>
<evidence type="ECO:0000313" key="3">
    <source>
        <dbReference type="Proteomes" id="UP001327560"/>
    </source>
</evidence>
<feature type="compositionally biased region" description="Basic and acidic residues" evidence="1">
    <location>
        <begin position="94"/>
        <end position="104"/>
    </location>
</feature>
<sequence length="114" mass="13061">MINILHGEEKQNTACEYLTQNSYPVAENIKENYTFVRKQRRFIVRDAALDLYFLIASMQGMVNLSSKCAKLYLGDSKDSLRHYLVGSANLETSDRLPRTEERQKSTSSSFTNLS</sequence>
<organism evidence="2 3">
    <name type="scientific">Canna indica</name>
    <name type="common">Indian-shot</name>
    <dbReference type="NCBI Taxonomy" id="4628"/>
    <lineage>
        <taxon>Eukaryota</taxon>
        <taxon>Viridiplantae</taxon>
        <taxon>Streptophyta</taxon>
        <taxon>Embryophyta</taxon>
        <taxon>Tracheophyta</taxon>
        <taxon>Spermatophyta</taxon>
        <taxon>Magnoliopsida</taxon>
        <taxon>Liliopsida</taxon>
        <taxon>Zingiberales</taxon>
        <taxon>Cannaceae</taxon>
        <taxon>Canna</taxon>
    </lineage>
</organism>
<dbReference type="EMBL" id="CP136890">
    <property type="protein sequence ID" value="WOK94128.1"/>
    <property type="molecule type" value="Genomic_DNA"/>
</dbReference>
<reference evidence="2 3" key="1">
    <citation type="submission" date="2023-10" db="EMBL/GenBank/DDBJ databases">
        <title>Chromosome-scale genome assembly provides insights into flower coloration mechanisms of Canna indica.</title>
        <authorList>
            <person name="Li C."/>
        </authorList>
    </citation>
    <scope>NUCLEOTIDE SEQUENCE [LARGE SCALE GENOMIC DNA]</scope>
    <source>
        <tissue evidence="2">Flower</tissue>
    </source>
</reference>